<feature type="transmembrane region" description="Helical" evidence="1">
    <location>
        <begin position="12"/>
        <end position="33"/>
    </location>
</feature>
<dbReference type="AlphaFoldDB" id="A0A9E4K2P1"/>
<gene>
    <name evidence="2" type="ORF">JAZ04_01995</name>
</gene>
<feature type="transmembrane region" description="Helical" evidence="1">
    <location>
        <begin position="45"/>
        <end position="67"/>
    </location>
</feature>
<comment type="caution">
    <text evidence="2">The sequence shown here is derived from an EMBL/GenBank/DDBJ whole genome shotgun (WGS) entry which is preliminary data.</text>
</comment>
<sequence>MKQCHLIDAALKAVGVVMLIKGISLLVTVPFSYEAAANVITVSPILYVGSSLLYALIHAIAGFVLLYRTDLLISRLTKAGDDCPENSVAVTYPQAIQLLGLFFTVSGLVEFIGNAELIFGAESTWVVGASLWYPPVVKLFFGLIMFTQSIKLSILFQKNNENA</sequence>
<dbReference type="EMBL" id="JAEPDI010000001">
    <property type="protein sequence ID" value="MCG7937616.1"/>
    <property type="molecule type" value="Genomic_DNA"/>
</dbReference>
<name>A0A9E4K2P1_9GAMM</name>
<reference evidence="2" key="1">
    <citation type="journal article" date="2021" name="Proc. Natl. Acad. Sci. U.S.A.">
        <title>Global biogeography of chemosynthetic symbionts reveals both localized and globally distributed symbiont groups. .</title>
        <authorList>
            <person name="Osvatic J.T."/>
            <person name="Wilkins L.G.E."/>
            <person name="Leibrecht L."/>
            <person name="Leray M."/>
            <person name="Zauner S."/>
            <person name="Polzin J."/>
            <person name="Camacho Y."/>
            <person name="Gros O."/>
            <person name="van Gils J.A."/>
            <person name="Eisen J.A."/>
            <person name="Petersen J.M."/>
            <person name="Yuen B."/>
        </authorList>
    </citation>
    <scope>NUCLEOTIDE SEQUENCE</scope>
    <source>
        <strain evidence="2">MAGL173</strain>
    </source>
</reference>
<keyword evidence="1" id="KW-0812">Transmembrane</keyword>
<protein>
    <submittedName>
        <fullName evidence="2">Uncharacterized protein</fullName>
    </submittedName>
</protein>
<feature type="transmembrane region" description="Helical" evidence="1">
    <location>
        <begin position="98"/>
        <end position="119"/>
    </location>
</feature>
<keyword evidence="1" id="KW-0472">Membrane</keyword>
<keyword evidence="1" id="KW-1133">Transmembrane helix</keyword>
<evidence type="ECO:0000313" key="2">
    <source>
        <dbReference type="EMBL" id="MCG7937616.1"/>
    </source>
</evidence>
<organism evidence="2 3">
    <name type="scientific">Candidatus Thiodiazotropha lotti</name>
    <dbReference type="NCBI Taxonomy" id="2792787"/>
    <lineage>
        <taxon>Bacteria</taxon>
        <taxon>Pseudomonadati</taxon>
        <taxon>Pseudomonadota</taxon>
        <taxon>Gammaproteobacteria</taxon>
        <taxon>Chromatiales</taxon>
        <taxon>Sedimenticolaceae</taxon>
        <taxon>Candidatus Thiodiazotropha</taxon>
    </lineage>
</organism>
<proteinExistence type="predicted"/>
<accession>A0A9E4K2P1</accession>
<evidence type="ECO:0000313" key="3">
    <source>
        <dbReference type="Proteomes" id="UP000886687"/>
    </source>
</evidence>
<dbReference type="Proteomes" id="UP000886687">
    <property type="component" value="Unassembled WGS sequence"/>
</dbReference>
<evidence type="ECO:0000256" key="1">
    <source>
        <dbReference type="SAM" id="Phobius"/>
    </source>
</evidence>